<dbReference type="Gene3D" id="1.40.20.10">
    <property type="entry name" value="CHAD domain"/>
    <property type="match status" value="1"/>
</dbReference>
<gene>
    <name evidence="2" type="ORF">JNB61_12505</name>
</gene>
<reference evidence="2 3" key="1">
    <citation type="journal article" date="2021" name="MBio">
        <title>Poor Competitiveness of Bradyrhizobium in Pigeon Pea Root Colonization in Indian Soils.</title>
        <authorList>
            <person name="Chalasani D."/>
            <person name="Basu A."/>
            <person name="Pullabhotla S.V.S.R.N."/>
            <person name="Jorrin B."/>
            <person name="Neal A.L."/>
            <person name="Poole P.S."/>
            <person name="Podile A.R."/>
            <person name="Tkacz A."/>
        </authorList>
    </citation>
    <scope>NUCLEOTIDE SEQUENCE [LARGE SCALE GENOMIC DNA]</scope>
    <source>
        <strain evidence="2 3">HU12</strain>
    </source>
</reference>
<accession>A0ABS7I1D6</accession>
<keyword evidence="3" id="KW-1185">Reference proteome</keyword>
<dbReference type="EMBL" id="JAEUAX010000006">
    <property type="protein sequence ID" value="MBW9110597.1"/>
    <property type="molecule type" value="Genomic_DNA"/>
</dbReference>
<evidence type="ECO:0000259" key="1">
    <source>
        <dbReference type="PROSITE" id="PS51708"/>
    </source>
</evidence>
<dbReference type="Proteomes" id="UP000777440">
    <property type="component" value="Unassembled WGS sequence"/>
</dbReference>
<dbReference type="RefSeq" id="WP_220339815.1">
    <property type="nucleotide sequence ID" value="NZ_JAEUAX010000006.1"/>
</dbReference>
<evidence type="ECO:0000313" key="3">
    <source>
        <dbReference type="Proteomes" id="UP000777440"/>
    </source>
</evidence>
<feature type="domain" description="CHAD" evidence="1">
    <location>
        <begin position="7"/>
        <end position="287"/>
    </location>
</feature>
<name>A0ABS7I1D6_9MICO</name>
<dbReference type="InterPro" id="IPR007899">
    <property type="entry name" value="CHAD_dom"/>
</dbReference>
<dbReference type="SMART" id="SM00880">
    <property type="entry name" value="CHAD"/>
    <property type="match status" value="1"/>
</dbReference>
<protein>
    <submittedName>
        <fullName evidence="2">CHAD domain-containing protein</fullName>
    </submittedName>
</protein>
<dbReference type="PROSITE" id="PS51708">
    <property type="entry name" value="CHAD"/>
    <property type="match status" value="1"/>
</dbReference>
<comment type="caution">
    <text evidence="2">The sequence shown here is derived from an EMBL/GenBank/DDBJ whole genome shotgun (WGS) entry which is preliminary data.</text>
</comment>
<organism evidence="2 3">
    <name type="scientific">Microbacterium ureisolvens</name>
    <dbReference type="NCBI Taxonomy" id="2781186"/>
    <lineage>
        <taxon>Bacteria</taxon>
        <taxon>Bacillati</taxon>
        <taxon>Actinomycetota</taxon>
        <taxon>Actinomycetes</taxon>
        <taxon>Micrococcales</taxon>
        <taxon>Microbacteriaceae</taxon>
        <taxon>Microbacterium</taxon>
    </lineage>
</organism>
<dbReference type="PANTHER" id="PTHR39339">
    <property type="entry name" value="SLR1444 PROTEIN"/>
    <property type="match status" value="1"/>
</dbReference>
<sequence>MSSAEKDLTIGAVLDQIVHRAAEEVEATAAAALSDEPDGVHQHRVRVRRLRSVLAGFQDSLDTRSAQRLRVAFSQWGSELGVVRDIEVRAAVAEETMREAGIEDAEVVRRLIDSEREAYVAAHARLVELANRTRAQERNQRLREFVDALVVAEPERDAAPVLSDVLQSQTKRVLRVGRHLDESDERYHDLRKAARRAKYVAEAVAEAAPGLWTKKVEALAEAGDDLHDALGDHRDGMLLAYRARHEGALAGRAGERADVYDTIADLAQKAAEEHLADVPKALRRLEDAASDLP</sequence>
<evidence type="ECO:0000313" key="2">
    <source>
        <dbReference type="EMBL" id="MBW9110597.1"/>
    </source>
</evidence>
<dbReference type="Pfam" id="PF05235">
    <property type="entry name" value="CHAD"/>
    <property type="match status" value="1"/>
</dbReference>
<dbReference type="InterPro" id="IPR038186">
    <property type="entry name" value="CHAD_dom_sf"/>
</dbReference>
<dbReference type="PANTHER" id="PTHR39339:SF1">
    <property type="entry name" value="CHAD DOMAIN-CONTAINING PROTEIN"/>
    <property type="match status" value="1"/>
</dbReference>
<proteinExistence type="predicted"/>